<dbReference type="Pfam" id="PF08530">
    <property type="entry name" value="PepX_C"/>
    <property type="match status" value="1"/>
</dbReference>
<evidence type="ECO:0000313" key="3">
    <source>
        <dbReference type="EMBL" id="PAU81081.1"/>
    </source>
</evidence>
<dbReference type="PANTHER" id="PTHR43056:SF10">
    <property type="entry name" value="COCE_NOND FAMILY, PUTATIVE (AFU_ORTHOLOGUE AFUA_7G00600)-RELATED"/>
    <property type="match status" value="1"/>
</dbReference>
<organism evidence="3 4">
    <name type="scientific">Halovibrio salipaludis</name>
    <dbReference type="NCBI Taxonomy" id="2032626"/>
    <lineage>
        <taxon>Bacteria</taxon>
        <taxon>Pseudomonadati</taxon>
        <taxon>Pseudomonadota</taxon>
        <taxon>Gammaproteobacteria</taxon>
        <taxon>Oceanospirillales</taxon>
        <taxon>Halomonadaceae</taxon>
        <taxon>Halovibrio</taxon>
    </lineage>
</organism>
<reference evidence="3 4" key="1">
    <citation type="submission" date="2017-08" db="EMBL/GenBank/DDBJ databases">
        <title>Halovibrio sewagensis sp. nov., isolated from wastewater of high salinity.</title>
        <authorList>
            <person name="Dong X."/>
            <person name="Zhang G."/>
        </authorList>
    </citation>
    <scope>NUCLEOTIDE SEQUENCE [LARGE SCALE GENOMIC DNA]</scope>
    <source>
        <strain evidence="3 4">YL5-2</strain>
    </source>
</reference>
<comment type="caution">
    <text evidence="3">The sequence shown here is derived from an EMBL/GenBank/DDBJ whole genome shotgun (WGS) entry which is preliminary data.</text>
</comment>
<sequence length="673" mass="76058">MHTRSDWPRAVRELENVWIPMPDGCHLAARIWLPEDAEAHPVPAILEYIPYRKADLRTKEDSINHPYYAGHGYAGVRVDIRGSGESEGVLTDEYTQQELDDGLAILSWIAAQPWCTGRVGIMGISWGGFNGLQIAALQPPELYAVLTVCSTDDRYADDVHYMGGCMLSDNVSWAGVMFAHNSCPPDPRLFGDGWRDDWFQRLRGSGLWLETWSSHQTRDDFWRHGSVCEDFSAIRCPVYAVSGWADGYSNSVFRLMQHLDVPRKGLVGPWSHKYPHLGQPGPAIGFLQDTLRWWDHWLKDEATGIMDEPQVRVWMQDSIRPATRYVERPGRWIAESEWPSPRIESRELRLTRNGLEHDGTAGTSEPLLCQSPLRTGLSAGKWCSYSAGPDMPGDQRETDGDSLCFDTEPLSEAVEIFGPPVVELVLASDQPEAQVAVRLCDVAPDGASTRVTYGVLNLSHRDSHAEPASLVPGETYRVRIQLNDIAQNFPAGHRIRVSVSSNYWPLIWPSPDATALTLWSEVSTLTLPVRPPSETDRQLPEFAPPEGAPHVVMTEIEAEATNWSLHYDFDANAHTLEVDDSEGIFHIDATGTDVQKSGYERYRIEGDDVNSAQAETFWRMGFFRDDWRVNTETWTRMSCTPEAFRIEATLRAYEHGELVYEHDWDRLIPRRNL</sequence>
<dbReference type="Proteomes" id="UP000218896">
    <property type="component" value="Unassembled WGS sequence"/>
</dbReference>
<dbReference type="OrthoDB" id="9806163at2"/>
<dbReference type="PANTHER" id="PTHR43056">
    <property type="entry name" value="PEPTIDASE S9 PROLYL OLIGOPEPTIDASE"/>
    <property type="match status" value="1"/>
</dbReference>
<dbReference type="InterPro" id="IPR013736">
    <property type="entry name" value="Xaa-Pro_dipept_C"/>
</dbReference>
<gene>
    <name evidence="3" type="ORF">CK501_05830</name>
</gene>
<dbReference type="InterPro" id="IPR000383">
    <property type="entry name" value="Xaa-Pro-like_dom"/>
</dbReference>
<dbReference type="NCBIfam" id="TIGR00976">
    <property type="entry name" value="CocE_NonD"/>
    <property type="match status" value="1"/>
</dbReference>
<dbReference type="RefSeq" id="WP_095616807.1">
    <property type="nucleotide sequence ID" value="NZ_NSKD01000002.1"/>
</dbReference>
<dbReference type="EMBL" id="NSKD01000002">
    <property type="protein sequence ID" value="PAU81081.1"/>
    <property type="molecule type" value="Genomic_DNA"/>
</dbReference>
<dbReference type="InterPro" id="IPR008979">
    <property type="entry name" value="Galactose-bd-like_sf"/>
</dbReference>
<dbReference type="Gene3D" id="3.40.50.1820">
    <property type="entry name" value="alpha/beta hydrolase"/>
    <property type="match status" value="1"/>
</dbReference>
<dbReference type="Gene3D" id="2.60.120.260">
    <property type="entry name" value="Galactose-binding domain-like"/>
    <property type="match status" value="1"/>
</dbReference>
<dbReference type="InterPro" id="IPR005674">
    <property type="entry name" value="CocE/Ser_esterase"/>
</dbReference>
<keyword evidence="1" id="KW-0378">Hydrolase</keyword>
<dbReference type="Pfam" id="PF02129">
    <property type="entry name" value="Peptidase_S15"/>
    <property type="match status" value="1"/>
</dbReference>
<proteinExistence type="predicted"/>
<evidence type="ECO:0000313" key="4">
    <source>
        <dbReference type="Proteomes" id="UP000218896"/>
    </source>
</evidence>
<dbReference type="InterPro" id="IPR029058">
    <property type="entry name" value="AB_hydrolase_fold"/>
</dbReference>
<dbReference type="SUPFAM" id="SSF49785">
    <property type="entry name" value="Galactose-binding domain-like"/>
    <property type="match status" value="1"/>
</dbReference>
<dbReference type="SMART" id="SM00939">
    <property type="entry name" value="PepX_C"/>
    <property type="match status" value="1"/>
</dbReference>
<evidence type="ECO:0000259" key="2">
    <source>
        <dbReference type="SMART" id="SM00939"/>
    </source>
</evidence>
<keyword evidence="4" id="KW-1185">Reference proteome</keyword>
<dbReference type="SUPFAM" id="SSF53474">
    <property type="entry name" value="alpha/beta-Hydrolases"/>
    <property type="match status" value="1"/>
</dbReference>
<name>A0A2A2F681_9GAMM</name>
<dbReference type="Gene3D" id="1.10.3020.10">
    <property type="entry name" value="alpha-amino acid ester hydrolase ( Helical cap domain)"/>
    <property type="match status" value="1"/>
</dbReference>
<dbReference type="InterPro" id="IPR050585">
    <property type="entry name" value="Xaa-Pro_dipeptidyl-ppase/CocE"/>
</dbReference>
<feature type="domain" description="Xaa-Pro dipeptidyl-peptidase C-terminal" evidence="2">
    <location>
        <begin position="291"/>
        <end position="548"/>
    </location>
</feature>
<accession>A0A2A2F681</accession>
<dbReference type="GO" id="GO:0008239">
    <property type="term" value="F:dipeptidyl-peptidase activity"/>
    <property type="evidence" value="ECO:0007669"/>
    <property type="project" value="InterPro"/>
</dbReference>
<dbReference type="AlphaFoldDB" id="A0A2A2F681"/>
<evidence type="ECO:0000256" key="1">
    <source>
        <dbReference type="ARBA" id="ARBA00022801"/>
    </source>
</evidence>
<protein>
    <submittedName>
        <fullName evidence="3">Peptidase S15</fullName>
    </submittedName>
</protein>